<sequence>MLFENRLKIPTDYLSGERDFVHIAQSHFQSDYKEFLEAVESGDLKRAESMYTGPLLDGINDDWVKKYRLTCQKMFEELNYPASQKNLDKENNPITKLKAILEQQKLTREKHFIPLLLRKDEVIFGFSVRKGDILVDFEDIVIIVLEKGTKSYEKTIKGFLKRAGLTEQAVKILDENGVLEIIKIRNSDSYEKKDFSN</sequence>
<accession>A0A1M7SQ85</accession>
<reference evidence="2" key="1">
    <citation type="submission" date="2016-12" db="EMBL/GenBank/DDBJ databases">
        <authorList>
            <person name="Varghese N."/>
            <person name="Submissions S."/>
        </authorList>
    </citation>
    <scope>NUCLEOTIDE SEQUENCE [LARGE SCALE GENOMIC DNA]</scope>
    <source>
        <strain evidence="2">DSM 13020</strain>
    </source>
</reference>
<dbReference type="AlphaFoldDB" id="A0A1M7SQ85"/>
<dbReference type="STRING" id="1121883.SAMN02745226_01127"/>
<keyword evidence="2" id="KW-1185">Reference proteome</keyword>
<dbReference type="Proteomes" id="UP000184207">
    <property type="component" value="Unassembled WGS sequence"/>
</dbReference>
<organism evidence="1 2">
    <name type="scientific">Fervidobacterium gondwanense DSM 13020</name>
    <dbReference type="NCBI Taxonomy" id="1121883"/>
    <lineage>
        <taxon>Bacteria</taxon>
        <taxon>Thermotogati</taxon>
        <taxon>Thermotogota</taxon>
        <taxon>Thermotogae</taxon>
        <taxon>Thermotogales</taxon>
        <taxon>Fervidobacteriaceae</taxon>
        <taxon>Fervidobacterium</taxon>
    </lineage>
</organism>
<proteinExistence type="predicted"/>
<protein>
    <submittedName>
        <fullName evidence="1">Uncharacterized protein</fullName>
    </submittedName>
</protein>
<gene>
    <name evidence="1" type="ORF">SAMN02745226_01127</name>
</gene>
<dbReference type="EMBL" id="FRDJ01000005">
    <property type="protein sequence ID" value="SHN60589.1"/>
    <property type="molecule type" value="Genomic_DNA"/>
</dbReference>
<evidence type="ECO:0000313" key="1">
    <source>
        <dbReference type="EMBL" id="SHN60589.1"/>
    </source>
</evidence>
<name>A0A1M7SQ85_FERGO</name>
<evidence type="ECO:0000313" key="2">
    <source>
        <dbReference type="Proteomes" id="UP000184207"/>
    </source>
</evidence>